<accession>A0A1I0KA33</accession>
<dbReference type="AlphaFoldDB" id="A0A1I0KA33"/>
<organism evidence="1 2">
    <name type="scientific">Enterocloster clostridioformis</name>
    <dbReference type="NCBI Taxonomy" id="1531"/>
    <lineage>
        <taxon>Bacteria</taxon>
        <taxon>Bacillati</taxon>
        <taxon>Bacillota</taxon>
        <taxon>Clostridia</taxon>
        <taxon>Lachnospirales</taxon>
        <taxon>Lachnospiraceae</taxon>
        <taxon>Enterocloster</taxon>
    </lineage>
</organism>
<dbReference type="EMBL" id="FOIO01000109">
    <property type="protein sequence ID" value="SEU20984.1"/>
    <property type="molecule type" value="Genomic_DNA"/>
</dbReference>
<sequence>MKRLFISQPMKDKTDEQILYERERAIQSAKEYLGEEVEVIDTFYTDFSKDAKPLEYLARSIKDLATADVAYFVSGWNEFRGCKIEHMCAAEYGIDRIEE</sequence>
<protein>
    <recommendedName>
        <fullName evidence="3">DUF4406 domain-containing protein</fullName>
    </recommendedName>
</protein>
<evidence type="ECO:0000313" key="1">
    <source>
        <dbReference type="EMBL" id="SEU20984.1"/>
    </source>
</evidence>
<proteinExistence type="predicted"/>
<evidence type="ECO:0008006" key="3">
    <source>
        <dbReference type="Google" id="ProtNLM"/>
    </source>
</evidence>
<dbReference type="Proteomes" id="UP000182121">
    <property type="component" value="Unassembled WGS sequence"/>
</dbReference>
<evidence type="ECO:0000313" key="2">
    <source>
        <dbReference type="Proteomes" id="UP000182121"/>
    </source>
</evidence>
<reference evidence="1 2" key="1">
    <citation type="submission" date="2016-10" db="EMBL/GenBank/DDBJ databases">
        <authorList>
            <person name="Varghese N."/>
            <person name="Submissions S."/>
        </authorList>
    </citation>
    <scope>NUCLEOTIDE SEQUENCE [LARGE SCALE GENOMIC DNA]</scope>
    <source>
        <strain evidence="1 2">NLAE-zl-C196</strain>
    </source>
</reference>
<comment type="caution">
    <text evidence="1">The sequence shown here is derived from an EMBL/GenBank/DDBJ whole genome shotgun (WGS) entry which is preliminary data.</text>
</comment>
<dbReference type="SUPFAM" id="SSF52309">
    <property type="entry name" value="N-(deoxy)ribosyltransferase-like"/>
    <property type="match status" value="1"/>
</dbReference>
<name>A0A1I0KA33_9FIRM</name>
<gene>
    <name evidence="1" type="ORF">SAMN05216521_11096</name>
</gene>